<dbReference type="Pfam" id="PF02653">
    <property type="entry name" value="BPD_transp_2"/>
    <property type="match status" value="1"/>
</dbReference>
<dbReference type="InterPro" id="IPR043428">
    <property type="entry name" value="LivM-like"/>
</dbReference>
<dbReference type="GO" id="GO:0005886">
    <property type="term" value="C:plasma membrane"/>
    <property type="evidence" value="ECO:0007669"/>
    <property type="project" value="UniProtKB-SubCell"/>
</dbReference>
<feature type="transmembrane region" description="Helical" evidence="7">
    <location>
        <begin position="112"/>
        <end position="130"/>
    </location>
</feature>
<evidence type="ECO:0000256" key="7">
    <source>
        <dbReference type="SAM" id="Phobius"/>
    </source>
</evidence>
<keyword evidence="5 7" id="KW-0472">Membrane</keyword>
<dbReference type="GO" id="GO:0015658">
    <property type="term" value="F:branched-chain amino acid transmembrane transporter activity"/>
    <property type="evidence" value="ECO:0007669"/>
    <property type="project" value="InterPro"/>
</dbReference>
<feature type="transmembrane region" description="Helical" evidence="7">
    <location>
        <begin position="32"/>
        <end position="52"/>
    </location>
</feature>
<feature type="transmembrane region" description="Helical" evidence="7">
    <location>
        <begin position="88"/>
        <end position="107"/>
    </location>
</feature>
<dbReference type="EMBL" id="QNRK01000002">
    <property type="protein sequence ID" value="RBP17771.1"/>
    <property type="molecule type" value="Genomic_DNA"/>
</dbReference>
<name>A0A366FTB3_9HYPH</name>
<sequence length="347" mass="36570">MSTPMLLGARAILAAGVLACLAGPWLFDANSLTVLTEFFIVVTLALMWNLLAGYADIISVGQQGFVGVGAYAFFGFTALLHMSVWAAVPLAALTTLLIAVPVMAVIFRLRTAYLAVGTWVAADVLMLIAGKLPGFGGGSGTSLPIPVVKQFGARLGDRIDMFYALSLGLALIAFLATWALLRSRIGLGLTAMRDNEEAAGSSGVDLVRTRILCFLWTAPFLGLAGVMTALEKLRVAPTASFNITDWTIDIIFIVVIGGIGSLEGPILGAILFFLLRQWLADFGAWYLILLGVISIGVILFEPKGLWGACRRWGFPDILPAGHAPGPGAPERVAGPDAQEAPAARTVG</sequence>
<feature type="region of interest" description="Disordered" evidence="6">
    <location>
        <begin position="328"/>
        <end position="347"/>
    </location>
</feature>
<dbReference type="AlphaFoldDB" id="A0A366FTB3"/>
<evidence type="ECO:0000256" key="3">
    <source>
        <dbReference type="ARBA" id="ARBA00022692"/>
    </source>
</evidence>
<comment type="subcellular location">
    <subcellularLocation>
        <location evidence="1">Cell membrane</location>
        <topology evidence="1">Multi-pass membrane protein</topology>
    </subcellularLocation>
</comment>
<evidence type="ECO:0000256" key="1">
    <source>
        <dbReference type="ARBA" id="ARBA00004651"/>
    </source>
</evidence>
<feature type="transmembrane region" description="Helical" evidence="7">
    <location>
        <begin position="64"/>
        <end position="82"/>
    </location>
</feature>
<keyword evidence="9" id="KW-1185">Reference proteome</keyword>
<keyword evidence="3 7" id="KW-0812">Transmembrane</keyword>
<protein>
    <submittedName>
        <fullName evidence="8">Branched-chain amino acid transport system permease protein</fullName>
    </submittedName>
</protein>
<proteinExistence type="predicted"/>
<gene>
    <name evidence="8" type="ORF">DFR50_102264</name>
</gene>
<reference evidence="8 9" key="1">
    <citation type="submission" date="2018-06" db="EMBL/GenBank/DDBJ databases">
        <title>Genomic Encyclopedia of Type Strains, Phase IV (KMG-IV): sequencing the most valuable type-strain genomes for metagenomic binning, comparative biology and taxonomic classification.</title>
        <authorList>
            <person name="Goeker M."/>
        </authorList>
    </citation>
    <scope>NUCLEOTIDE SEQUENCE [LARGE SCALE GENOMIC DNA]</scope>
    <source>
        <strain evidence="8 9">DSM 24875</strain>
    </source>
</reference>
<dbReference type="Proteomes" id="UP000253529">
    <property type="component" value="Unassembled WGS sequence"/>
</dbReference>
<evidence type="ECO:0000256" key="2">
    <source>
        <dbReference type="ARBA" id="ARBA00022475"/>
    </source>
</evidence>
<feature type="transmembrane region" description="Helical" evidence="7">
    <location>
        <begin position="211"/>
        <end position="230"/>
    </location>
</feature>
<dbReference type="PANTHER" id="PTHR30482">
    <property type="entry name" value="HIGH-AFFINITY BRANCHED-CHAIN AMINO ACID TRANSPORT SYSTEM PERMEASE"/>
    <property type="match status" value="1"/>
</dbReference>
<dbReference type="OrthoDB" id="9804361at2"/>
<evidence type="ECO:0000256" key="5">
    <source>
        <dbReference type="ARBA" id="ARBA00023136"/>
    </source>
</evidence>
<keyword evidence="2" id="KW-1003">Cell membrane</keyword>
<dbReference type="RefSeq" id="WP_113887716.1">
    <property type="nucleotide sequence ID" value="NZ_QNRK01000002.1"/>
</dbReference>
<comment type="caution">
    <text evidence="8">The sequence shown here is derived from an EMBL/GenBank/DDBJ whole genome shotgun (WGS) entry which is preliminary data.</text>
</comment>
<dbReference type="InterPro" id="IPR001851">
    <property type="entry name" value="ABC_transp_permease"/>
</dbReference>
<evidence type="ECO:0000313" key="9">
    <source>
        <dbReference type="Proteomes" id="UP000253529"/>
    </source>
</evidence>
<dbReference type="PANTHER" id="PTHR30482:SF17">
    <property type="entry name" value="ABC TRANSPORTER ATP-BINDING PROTEIN"/>
    <property type="match status" value="1"/>
</dbReference>
<evidence type="ECO:0000256" key="4">
    <source>
        <dbReference type="ARBA" id="ARBA00022989"/>
    </source>
</evidence>
<evidence type="ECO:0000313" key="8">
    <source>
        <dbReference type="EMBL" id="RBP17771.1"/>
    </source>
</evidence>
<evidence type="ECO:0000256" key="6">
    <source>
        <dbReference type="SAM" id="MobiDB-lite"/>
    </source>
</evidence>
<dbReference type="CDD" id="cd06581">
    <property type="entry name" value="TM_PBP1_LivM_like"/>
    <property type="match status" value="1"/>
</dbReference>
<feature type="transmembrane region" description="Helical" evidence="7">
    <location>
        <begin position="282"/>
        <end position="300"/>
    </location>
</feature>
<accession>A0A366FTB3</accession>
<feature type="transmembrane region" description="Helical" evidence="7">
    <location>
        <begin position="250"/>
        <end position="275"/>
    </location>
</feature>
<organism evidence="8 9">
    <name type="scientific">Roseiarcus fermentans</name>
    <dbReference type="NCBI Taxonomy" id="1473586"/>
    <lineage>
        <taxon>Bacteria</taxon>
        <taxon>Pseudomonadati</taxon>
        <taxon>Pseudomonadota</taxon>
        <taxon>Alphaproteobacteria</taxon>
        <taxon>Hyphomicrobiales</taxon>
        <taxon>Roseiarcaceae</taxon>
        <taxon>Roseiarcus</taxon>
    </lineage>
</organism>
<feature type="transmembrane region" description="Helical" evidence="7">
    <location>
        <begin position="161"/>
        <end position="181"/>
    </location>
</feature>
<keyword evidence="4 7" id="KW-1133">Transmembrane helix</keyword>